<dbReference type="Proteomes" id="UP000033664">
    <property type="component" value="Unassembled WGS sequence"/>
</dbReference>
<protein>
    <submittedName>
        <fullName evidence="3">Sulfatase</fullName>
    </submittedName>
</protein>
<name>A0A0F4PW20_9GAMM</name>
<feature type="transmembrane region" description="Helical" evidence="1">
    <location>
        <begin position="93"/>
        <end position="112"/>
    </location>
</feature>
<dbReference type="Pfam" id="PF11893">
    <property type="entry name" value="DUF3413"/>
    <property type="match status" value="1"/>
</dbReference>
<evidence type="ECO:0000259" key="2">
    <source>
        <dbReference type="Pfam" id="PF11893"/>
    </source>
</evidence>
<gene>
    <name evidence="3" type="ORF">TW72_08090</name>
</gene>
<dbReference type="AlphaFoldDB" id="A0A0F4PW20"/>
<keyword evidence="1" id="KW-0812">Transmembrane</keyword>
<feature type="transmembrane region" description="Helical" evidence="1">
    <location>
        <begin position="61"/>
        <end position="81"/>
    </location>
</feature>
<feature type="transmembrane region" description="Helical" evidence="1">
    <location>
        <begin position="176"/>
        <end position="195"/>
    </location>
</feature>
<feature type="transmembrane region" description="Helical" evidence="1">
    <location>
        <begin position="21"/>
        <end position="41"/>
    </location>
</feature>
<organism evidence="3 4">
    <name type="scientific">Pseudoalteromonas ruthenica</name>
    <dbReference type="NCBI Taxonomy" id="151081"/>
    <lineage>
        <taxon>Bacteria</taxon>
        <taxon>Pseudomonadati</taxon>
        <taxon>Pseudomonadota</taxon>
        <taxon>Gammaproteobacteria</taxon>
        <taxon>Alteromonadales</taxon>
        <taxon>Pseudoalteromonadaceae</taxon>
        <taxon>Pseudoalteromonas</taxon>
    </lineage>
</organism>
<dbReference type="OrthoDB" id="236686at2"/>
<evidence type="ECO:0000313" key="4">
    <source>
        <dbReference type="Proteomes" id="UP000033664"/>
    </source>
</evidence>
<dbReference type="InterPro" id="IPR024588">
    <property type="entry name" value="YejM_N"/>
</dbReference>
<dbReference type="EMBL" id="JXXZ01000007">
    <property type="protein sequence ID" value="KJY99612.1"/>
    <property type="molecule type" value="Genomic_DNA"/>
</dbReference>
<comment type="caution">
    <text evidence="3">The sequence shown here is derived from an EMBL/GenBank/DDBJ whole genome shotgun (WGS) entry which is preliminary data.</text>
</comment>
<feature type="domain" description="Inner membrane protein YejM N-terminal" evidence="2">
    <location>
        <begin position="7"/>
        <end position="246"/>
    </location>
</feature>
<feature type="transmembrane region" description="Helical" evidence="1">
    <location>
        <begin position="137"/>
        <end position="156"/>
    </location>
</feature>
<keyword evidence="1" id="KW-0472">Membrane</keyword>
<evidence type="ECO:0000256" key="1">
    <source>
        <dbReference type="SAM" id="Phobius"/>
    </source>
</evidence>
<dbReference type="RefSeq" id="WP_022945969.1">
    <property type="nucleotide sequence ID" value="NZ_JXXY01000002.1"/>
</dbReference>
<proteinExistence type="predicted"/>
<sequence length="496" mass="55191">MNLSAQNQFASKASQLLAWGHWFTLANIGLALVISLAYLFADAAPTTAIGSVYMVVTWLSHTAFITFLAFVLTIFPLSLIFPYPRHIRGMASVLATAGMTLLAVDAFVYYNLGYHLNYSALGEILSLFWRNVTNTPALSTLLVSALILMILAYQLLISNYAWHHLAQLKRLRFGRYISASLVLCFALSHSIHIWADAALEFDITKQDNMLPLSYPTTAKSLLAKNDLLDLEQYEQARQVNVNGPTVSFVMPATLPSCELDADAPQVDIRVFSSTQQLAEFVAANPALQPAAKLLHPVAKQDALFNLVYGLPSYYRQSLTKDSIDPLWRRTPITFDTNIDAYRFIHSDPSPRVRIDQDNTAPLDGQRKVFAFALEAEHPSRITAISQLWSNDPQLQQSTLIAQPQDIIATVLSEYWGCDELARAALIANSLTHTDAMANINYSQGVFIAMRKDRITLLNSDGSYKHISATEGFGVDQQLDIPFLIQGLKQLKKFNAQ</sequence>
<dbReference type="GeneID" id="58228447"/>
<dbReference type="eggNOG" id="COG3083">
    <property type="taxonomic scope" value="Bacteria"/>
</dbReference>
<dbReference type="PATRIC" id="fig|151081.8.peg.575"/>
<keyword evidence="4" id="KW-1185">Reference proteome</keyword>
<evidence type="ECO:0000313" key="3">
    <source>
        <dbReference type="EMBL" id="KJY99612.1"/>
    </source>
</evidence>
<reference evidence="3 4" key="1">
    <citation type="journal article" date="2015" name="BMC Genomics">
        <title>Genome mining reveals unlocked bioactive potential of marine Gram-negative bacteria.</title>
        <authorList>
            <person name="Machado H."/>
            <person name="Sonnenschein E.C."/>
            <person name="Melchiorsen J."/>
            <person name="Gram L."/>
        </authorList>
    </citation>
    <scope>NUCLEOTIDE SEQUENCE [LARGE SCALE GENOMIC DNA]</scope>
    <source>
        <strain evidence="3 4">S3137</strain>
    </source>
</reference>
<keyword evidence="1" id="KW-1133">Transmembrane helix</keyword>
<accession>A0A0F4PW20</accession>